<name>A0A5Q4VEX6_9BACT</name>
<dbReference type="OrthoDB" id="9808684at2"/>
<protein>
    <submittedName>
        <fullName evidence="2">AAA family ATPase</fullName>
    </submittedName>
</protein>
<reference evidence="2 3" key="1">
    <citation type="submission" date="2019-06" db="EMBL/GenBank/DDBJ databases">
        <title>Desulfobotulus mexicanus sp. nov., a novel sulfate-reducing bacterium isolated from the sediment of an alkaline crater lake in Mexico.</title>
        <authorList>
            <person name="Hirschler-Rea A."/>
        </authorList>
    </citation>
    <scope>NUCLEOTIDE SEQUENCE [LARGE SCALE GENOMIC DNA]</scope>
    <source>
        <strain evidence="2 3">PAR22N</strain>
    </source>
</reference>
<evidence type="ECO:0000259" key="1">
    <source>
        <dbReference type="Pfam" id="PF09820"/>
    </source>
</evidence>
<keyword evidence="3" id="KW-1185">Reference proteome</keyword>
<dbReference type="Pfam" id="PF09820">
    <property type="entry name" value="AAA-ATPase_like"/>
    <property type="match status" value="1"/>
</dbReference>
<evidence type="ECO:0000313" key="2">
    <source>
        <dbReference type="EMBL" id="TYT75496.1"/>
    </source>
</evidence>
<proteinExistence type="predicted"/>
<organism evidence="2 3">
    <name type="scientific">Desulfobotulus mexicanus</name>
    <dbReference type="NCBI Taxonomy" id="2586642"/>
    <lineage>
        <taxon>Bacteria</taxon>
        <taxon>Pseudomonadati</taxon>
        <taxon>Thermodesulfobacteriota</taxon>
        <taxon>Desulfobacteria</taxon>
        <taxon>Desulfobacterales</taxon>
        <taxon>Desulfobacteraceae</taxon>
        <taxon>Desulfobotulus</taxon>
    </lineage>
</organism>
<accession>A0A5Q4VEX6</accession>
<sequence length="606" mass="69347">MKYPYGISDFEEVLSNNYFYCDRTDKILELEKAKSQLFIRPRRFGKSLLLSMLENYYDLAKKDAFQKLFGNLKIGQNPTPLRNSYFILRWDFSCVDATGGINDIRQSLFDHINVRIENFIKYYQMHGFEIQGVRISSENALYSMESLLGSVQAHGHAVYLLIDEYDNFANTLLMSPSGKKEDYERLVREEGILRTVFKAVKALTSGTKIDRVFITGVSPVVLSDITSGYNVAESIYSEAAVNDLCGFREDEIRDEIENIVGGSHPERGELGEAKTEDALNTMRSFYNGYLFSVDAHEFIYNPTMCLYFFKQFAGKGRYPKQMLDSNLSTDQAKLSYIASLNGGQELLLNLMEKEDSAVIESVALSFGIEDILLDSSRDRQFLTSFLYYFGILTIAEETPDLKTRLKIPNMAVKGLYADKLCHTLLPDPMERDAGRLAAEKVFQKGDMQPLCDFVEKKYFKVFSNRDYILANELTLKTAFLTLLYNDIIFLMDSETEISRRYSDLTMIIRPDKRYGRVYDVLIEFKFVSLKDAGLSGKEALALSVDDLKALPPVREKMKEGREQVEDYGARLEEKYKTLRLQKFVVTALGFDRVCFEKIGEAPPLPE</sequence>
<feature type="domain" description="AAA-ATPase-like" evidence="1">
    <location>
        <begin position="4"/>
        <end position="226"/>
    </location>
</feature>
<dbReference type="RefSeq" id="WP_139447049.1">
    <property type="nucleotide sequence ID" value="NZ_VDMB01000004.1"/>
</dbReference>
<dbReference type="PANTHER" id="PTHR34825:SF2">
    <property type="entry name" value="AAA-ATPASE-LIKE DOMAIN-CONTAINING PROTEIN"/>
    <property type="match status" value="1"/>
</dbReference>
<dbReference type="InterPro" id="IPR018631">
    <property type="entry name" value="AAA-ATPase-like_dom"/>
</dbReference>
<gene>
    <name evidence="2" type="ORF">FIM25_05310</name>
</gene>
<dbReference type="AlphaFoldDB" id="A0A5Q4VEX6"/>
<evidence type="ECO:0000313" key="3">
    <source>
        <dbReference type="Proteomes" id="UP000321899"/>
    </source>
</evidence>
<comment type="caution">
    <text evidence="2">The sequence shown here is derived from an EMBL/GenBank/DDBJ whole genome shotgun (WGS) entry which is preliminary data.</text>
</comment>
<dbReference type="EMBL" id="VDMB01000004">
    <property type="protein sequence ID" value="TYT75496.1"/>
    <property type="molecule type" value="Genomic_DNA"/>
</dbReference>
<dbReference type="PANTHER" id="PTHR34825">
    <property type="entry name" value="CONSERVED PROTEIN, WITH A WEAK D-GALACTARATE DEHYDRATASE/ALTRONATE HYDROLASE DOMAIN"/>
    <property type="match status" value="1"/>
</dbReference>
<dbReference type="Proteomes" id="UP000321899">
    <property type="component" value="Unassembled WGS sequence"/>
</dbReference>